<feature type="transmembrane region" description="Helical" evidence="6">
    <location>
        <begin position="41"/>
        <end position="60"/>
    </location>
</feature>
<dbReference type="InterPro" id="IPR007262">
    <property type="entry name" value="Vps55/LEPROT"/>
</dbReference>
<evidence type="ECO:0000256" key="2">
    <source>
        <dbReference type="ARBA" id="ARBA00005645"/>
    </source>
</evidence>
<dbReference type="Proteomes" id="UP000837801">
    <property type="component" value="Unassembled WGS sequence"/>
</dbReference>
<feature type="transmembrane region" description="Helical" evidence="6">
    <location>
        <begin position="85"/>
        <end position="104"/>
    </location>
</feature>
<evidence type="ECO:0000313" key="8">
    <source>
        <dbReference type="Proteomes" id="UP000837801"/>
    </source>
</evidence>
<evidence type="ECO:0000256" key="1">
    <source>
        <dbReference type="ARBA" id="ARBA00004141"/>
    </source>
</evidence>
<keyword evidence="8" id="KW-1185">Reference proteome</keyword>
<feature type="transmembrane region" description="Helical" evidence="6">
    <location>
        <begin position="15"/>
        <end position="34"/>
    </location>
</feature>
<organism evidence="7 8">
    <name type="scientific">[Candida] railenensis</name>
    <dbReference type="NCBI Taxonomy" id="45579"/>
    <lineage>
        <taxon>Eukaryota</taxon>
        <taxon>Fungi</taxon>
        <taxon>Dikarya</taxon>
        <taxon>Ascomycota</taxon>
        <taxon>Saccharomycotina</taxon>
        <taxon>Pichiomycetes</taxon>
        <taxon>Debaryomycetaceae</taxon>
        <taxon>Kurtzmaniella</taxon>
    </lineage>
</organism>
<comment type="similarity">
    <text evidence="2">Belongs to the OB-RGRP/VPS55 family.</text>
</comment>
<comment type="caution">
    <text evidence="7">The sequence shown here is derived from an EMBL/GenBank/DDBJ whole genome shotgun (WGS) entry which is preliminary data.</text>
</comment>
<dbReference type="GO" id="GO:0034424">
    <property type="term" value="C:Vps55/Vps68 complex"/>
    <property type="evidence" value="ECO:0007669"/>
    <property type="project" value="TreeGrafter"/>
</dbReference>
<evidence type="ECO:0000313" key="7">
    <source>
        <dbReference type="EMBL" id="CAH2353812.1"/>
    </source>
</evidence>
<sequence>MNSTTSFKLNPLNKIIGLSIVLSMGFLLVVLAGIYGNWFPIIIGIVFAFAHIPIIVSNVLSEGYGDYDFNFDTTSSNSPNAAKEVGLFLSAFLLISALSLPVLLHHSRILTTTAMVLTIIGGGLIYGTVYTFSSFFRDEEEEELEDIGGGVI</sequence>
<dbReference type="GO" id="GO:0032511">
    <property type="term" value="P:late endosome to vacuole transport via multivesicular body sorting pathway"/>
    <property type="evidence" value="ECO:0007669"/>
    <property type="project" value="TreeGrafter"/>
</dbReference>
<evidence type="ECO:0000256" key="6">
    <source>
        <dbReference type="SAM" id="Phobius"/>
    </source>
</evidence>
<comment type="subcellular location">
    <subcellularLocation>
        <location evidence="1">Membrane</location>
        <topology evidence="1">Multi-pass membrane protein</topology>
    </subcellularLocation>
</comment>
<dbReference type="AlphaFoldDB" id="A0A9P0QQT5"/>
<keyword evidence="3 6" id="KW-0812">Transmembrane</keyword>
<dbReference type="PANTHER" id="PTHR12050:SF0">
    <property type="entry name" value="RH04491P"/>
    <property type="match status" value="1"/>
</dbReference>
<accession>A0A9P0QQT5</accession>
<name>A0A9P0QQT5_9ASCO</name>
<gene>
    <name evidence="7" type="ORF">CLIB1423_12S03466</name>
</gene>
<dbReference type="EMBL" id="CAKXYY010000012">
    <property type="protein sequence ID" value="CAH2353812.1"/>
    <property type="molecule type" value="Genomic_DNA"/>
</dbReference>
<evidence type="ECO:0000256" key="3">
    <source>
        <dbReference type="ARBA" id="ARBA00022692"/>
    </source>
</evidence>
<evidence type="ECO:0000256" key="5">
    <source>
        <dbReference type="ARBA" id="ARBA00023136"/>
    </source>
</evidence>
<dbReference type="OrthoDB" id="14246at2759"/>
<proteinExistence type="inferred from homology"/>
<feature type="transmembrane region" description="Helical" evidence="6">
    <location>
        <begin position="116"/>
        <end position="136"/>
    </location>
</feature>
<dbReference type="PANTHER" id="PTHR12050">
    <property type="entry name" value="LEPTIN RECEPTOR-RELATED"/>
    <property type="match status" value="1"/>
</dbReference>
<dbReference type="Pfam" id="PF04133">
    <property type="entry name" value="Vps55"/>
    <property type="match status" value="1"/>
</dbReference>
<reference evidence="7" key="1">
    <citation type="submission" date="2022-03" db="EMBL/GenBank/DDBJ databases">
        <authorList>
            <person name="Legras J.-L."/>
            <person name="Devillers H."/>
            <person name="Grondin C."/>
        </authorList>
    </citation>
    <scope>NUCLEOTIDE SEQUENCE</scope>
    <source>
        <strain evidence="7">CLIB 1423</strain>
    </source>
</reference>
<keyword evidence="4 6" id="KW-1133">Transmembrane helix</keyword>
<evidence type="ECO:0000256" key="4">
    <source>
        <dbReference type="ARBA" id="ARBA00022989"/>
    </source>
</evidence>
<protein>
    <submittedName>
        <fullName evidence="7">Vacuolar protein sorting-associated protein 55</fullName>
    </submittedName>
</protein>
<keyword evidence="5 6" id="KW-0472">Membrane</keyword>